<dbReference type="Pfam" id="PF01066">
    <property type="entry name" value="CDP-OH_P_transf"/>
    <property type="match status" value="1"/>
</dbReference>
<keyword evidence="1" id="KW-0472">Membrane</keyword>
<evidence type="ECO:0000313" key="3">
    <source>
        <dbReference type="Proteomes" id="UP000440578"/>
    </source>
</evidence>
<keyword evidence="1" id="KW-0812">Transmembrane</keyword>
<name>A0A6A4WKM7_AMPAM</name>
<protein>
    <submittedName>
        <fullName evidence="2">Ceramide phosphoethanolamine synthase</fullName>
    </submittedName>
</protein>
<dbReference type="Proteomes" id="UP000440578">
    <property type="component" value="Unassembled WGS sequence"/>
</dbReference>
<evidence type="ECO:0000313" key="2">
    <source>
        <dbReference type="EMBL" id="KAF0302441.1"/>
    </source>
</evidence>
<dbReference type="GO" id="GO:0016780">
    <property type="term" value="F:phosphotransferase activity, for other substituted phosphate groups"/>
    <property type="evidence" value="ECO:0007669"/>
    <property type="project" value="InterPro"/>
</dbReference>
<feature type="transmembrane region" description="Helical" evidence="1">
    <location>
        <begin position="229"/>
        <end position="248"/>
    </location>
</feature>
<evidence type="ECO:0000256" key="1">
    <source>
        <dbReference type="SAM" id="Phobius"/>
    </source>
</evidence>
<gene>
    <name evidence="2" type="ORF">FJT64_025465</name>
</gene>
<dbReference type="AlphaFoldDB" id="A0A6A4WKM7"/>
<feature type="transmembrane region" description="Helical" evidence="1">
    <location>
        <begin position="284"/>
        <end position="304"/>
    </location>
</feature>
<dbReference type="Gene3D" id="1.20.120.1760">
    <property type="match status" value="1"/>
</dbReference>
<dbReference type="OrthoDB" id="6359380at2759"/>
<dbReference type="GO" id="GO:0008654">
    <property type="term" value="P:phospholipid biosynthetic process"/>
    <property type="evidence" value="ECO:0007669"/>
    <property type="project" value="InterPro"/>
</dbReference>
<reference evidence="2 3" key="1">
    <citation type="submission" date="2019-07" db="EMBL/GenBank/DDBJ databases">
        <title>Draft genome assembly of a fouling barnacle, Amphibalanus amphitrite (Darwin, 1854): The first reference genome for Thecostraca.</title>
        <authorList>
            <person name="Kim W."/>
        </authorList>
    </citation>
    <scope>NUCLEOTIDE SEQUENCE [LARGE SCALE GENOMIC DNA]</scope>
    <source>
        <strain evidence="2">SNU_AA5</strain>
        <tissue evidence="2">Soma without cirri and trophi</tissue>
    </source>
</reference>
<dbReference type="InterPro" id="IPR043130">
    <property type="entry name" value="CDP-OH_PTrfase_TM_dom"/>
</dbReference>
<sequence length="368" mass="40841">MVAVDNKCLLLGAFTVVMYFMWMDIALWYHLQALVPTQKGMLPKTPDGSFSLFYPVTVKMLMCDPINHYIYLPLCYVFTQVTHFTETFSFITPNVVSISRVFLILPGLRLLLSESLGCRQSGVAIILVGEWMDALDGFLARLRAANQAMTSEVGALGYYLDGICDGVSAVAILVVCMVQLKRHPPRQSGHPLQLPVICNKVESKMQESKESLLGGGPVSGPRVPVPARAITITMFLFGFQLLLASVGWNHAIAGYQQLLENGDGSHTAKQLAVLQAASTWILMWFWRVACFHMLMHCFLIAVFFDKLWEFLTNLRFIGYVALTALIVLNELHLQAIQSLLLAGVRRYARGAPPGTVMIVTLHCRAASL</sequence>
<feature type="transmembrane region" description="Helical" evidence="1">
    <location>
        <begin position="9"/>
        <end position="31"/>
    </location>
</feature>
<keyword evidence="3" id="KW-1185">Reference proteome</keyword>
<accession>A0A6A4WKM7</accession>
<proteinExistence type="predicted"/>
<dbReference type="GO" id="GO:0016020">
    <property type="term" value="C:membrane"/>
    <property type="evidence" value="ECO:0007669"/>
    <property type="project" value="InterPro"/>
</dbReference>
<organism evidence="2 3">
    <name type="scientific">Amphibalanus amphitrite</name>
    <name type="common">Striped barnacle</name>
    <name type="synonym">Balanus amphitrite</name>
    <dbReference type="NCBI Taxonomy" id="1232801"/>
    <lineage>
        <taxon>Eukaryota</taxon>
        <taxon>Metazoa</taxon>
        <taxon>Ecdysozoa</taxon>
        <taxon>Arthropoda</taxon>
        <taxon>Crustacea</taxon>
        <taxon>Multicrustacea</taxon>
        <taxon>Cirripedia</taxon>
        <taxon>Thoracica</taxon>
        <taxon>Thoracicalcarea</taxon>
        <taxon>Balanomorpha</taxon>
        <taxon>Balanoidea</taxon>
        <taxon>Balanidae</taxon>
        <taxon>Amphibalaninae</taxon>
        <taxon>Amphibalanus</taxon>
    </lineage>
</organism>
<comment type="caution">
    <text evidence="2">The sequence shown here is derived from an EMBL/GenBank/DDBJ whole genome shotgun (WGS) entry which is preliminary data.</text>
</comment>
<keyword evidence="1" id="KW-1133">Transmembrane helix</keyword>
<feature type="transmembrane region" description="Helical" evidence="1">
    <location>
        <begin position="316"/>
        <end position="336"/>
    </location>
</feature>
<dbReference type="InterPro" id="IPR000462">
    <property type="entry name" value="CDP-OH_P_trans"/>
</dbReference>
<dbReference type="EMBL" id="VIIS01001060">
    <property type="protein sequence ID" value="KAF0302441.1"/>
    <property type="molecule type" value="Genomic_DNA"/>
</dbReference>